<dbReference type="SUPFAM" id="SSF117281">
    <property type="entry name" value="Kelch motif"/>
    <property type="match status" value="1"/>
</dbReference>
<evidence type="ECO:0000259" key="3">
    <source>
        <dbReference type="SMART" id="SM00256"/>
    </source>
</evidence>
<dbReference type="HOGENOM" id="CLU_046926_0_0_1"/>
<dbReference type="AlphaFoldDB" id="D8SEV1"/>
<dbReference type="InterPro" id="IPR015915">
    <property type="entry name" value="Kelch-typ_b-propeller"/>
</dbReference>
<accession>D8SEV1</accession>
<reference evidence="4 5" key="1">
    <citation type="journal article" date="2011" name="Science">
        <title>The Selaginella genome identifies genetic changes associated with the evolution of vascular plants.</title>
        <authorList>
            <person name="Banks J.A."/>
            <person name="Nishiyama T."/>
            <person name="Hasebe M."/>
            <person name="Bowman J.L."/>
            <person name="Gribskov M."/>
            <person name="dePamphilis C."/>
            <person name="Albert V.A."/>
            <person name="Aono N."/>
            <person name="Aoyama T."/>
            <person name="Ambrose B.A."/>
            <person name="Ashton N.W."/>
            <person name="Axtell M.J."/>
            <person name="Barker E."/>
            <person name="Barker M.S."/>
            <person name="Bennetzen J.L."/>
            <person name="Bonawitz N.D."/>
            <person name="Chapple C."/>
            <person name="Cheng C."/>
            <person name="Correa L.G."/>
            <person name="Dacre M."/>
            <person name="DeBarry J."/>
            <person name="Dreyer I."/>
            <person name="Elias M."/>
            <person name="Engstrom E.M."/>
            <person name="Estelle M."/>
            <person name="Feng L."/>
            <person name="Finet C."/>
            <person name="Floyd S.K."/>
            <person name="Frommer W.B."/>
            <person name="Fujita T."/>
            <person name="Gramzow L."/>
            <person name="Gutensohn M."/>
            <person name="Harholt J."/>
            <person name="Hattori M."/>
            <person name="Heyl A."/>
            <person name="Hirai T."/>
            <person name="Hiwatashi Y."/>
            <person name="Ishikawa M."/>
            <person name="Iwata M."/>
            <person name="Karol K.G."/>
            <person name="Koehler B."/>
            <person name="Kolukisaoglu U."/>
            <person name="Kubo M."/>
            <person name="Kurata T."/>
            <person name="Lalonde S."/>
            <person name="Li K."/>
            <person name="Li Y."/>
            <person name="Litt A."/>
            <person name="Lyons E."/>
            <person name="Manning G."/>
            <person name="Maruyama T."/>
            <person name="Michael T.P."/>
            <person name="Mikami K."/>
            <person name="Miyazaki S."/>
            <person name="Morinaga S."/>
            <person name="Murata T."/>
            <person name="Mueller-Roeber B."/>
            <person name="Nelson D.R."/>
            <person name="Obara M."/>
            <person name="Oguri Y."/>
            <person name="Olmstead R.G."/>
            <person name="Onodera N."/>
            <person name="Petersen B.L."/>
            <person name="Pils B."/>
            <person name="Prigge M."/>
            <person name="Rensing S.A."/>
            <person name="Riano-Pachon D.M."/>
            <person name="Roberts A.W."/>
            <person name="Sato Y."/>
            <person name="Scheller H.V."/>
            <person name="Schulz B."/>
            <person name="Schulz C."/>
            <person name="Shakirov E.V."/>
            <person name="Shibagaki N."/>
            <person name="Shinohara N."/>
            <person name="Shippen D.E."/>
            <person name="Soerensen I."/>
            <person name="Sotooka R."/>
            <person name="Sugimoto N."/>
            <person name="Sugita M."/>
            <person name="Sumikawa N."/>
            <person name="Tanurdzic M."/>
            <person name="Theissen G."/>
            <person name="Ulvskov P."/>
            <person name="Wakazuki S."/>
            <person name="Weng J.K."/>
            <person name="Willats W.W."/>
            <person name="Wipf D."/>
            <person name="Wolf P.G."/>
            <person name="Yang L."/>
            <person name="Zimmer A.D."/>
            <person name="Zhu Q."/>
            <person name="Mitros T."/>
            <person name="Hellsten U."/>
            <person name="Loque D."/>
            <person name="Otillar R."/>
            <person name="Salamov A."/>
            <person name="Schmutz J."/>
            <person name="Shapiro H."/>
            <person name="Lindquist E."/>
            <person name="Lucas S."/>
            <person name="Rokhsar D."/>
            <person name="Grigoriev I.V."/>
        </authorList>
    </citation>
    <scope>NUCLEOTIDE SEQUENCE [LARGE SCALE GENOMIC DNA]</scope>
</reference>
<dbReference type="Pfam" id="PF25210">
    <property type="entry name" value="Kelch_FKB95"/>
    <property type="match status" value="1"/>
</dbReference>
<dbReference type="Gene3D" id="2.120.10.80">
    <property type="entry name" value="Kelch-type beta propeller"/>
    <property type="match status" value="1"/>
</dbReference>
<feature type="domain" description="F-box" evidence="3">
    <location>
        <begin position="5"/>
        <end position="45"/>
    </location>
</feature>
<dbReference type="InParanoid" id="D8SEV1"/>
<dbReference type="SUPFAM" id="SSF81383">
    <property type="entry name" value="F-box domain"/>
    <property type="match status" value="1"/>
</dbReference>
<dbReference type="Gramene" id="EFJ17041">
    <property type="protein sequence ID" value="EFJ17041"/>
    <property type="gene ID" value="SELMODRAFT_115581"/>
</dbReference>
<dbReference type="InterPro" id="IPR036047">
    <property type="entry name" value="F-box-like_dom_sf"/>
</dbReference>
<dbReference type="KEGG" id="smo:SELMODRAFT_115581"/>
<keyword evidence="2" id="KW-0677">Repeat</keyword>
<dbReference type="eggNOG" id="KOG1072">
    <property type="taxonomic scope" value="Eukaryota"/>
</dbReference>
<dbReference type="OMA" id="DPEENYW"/>
<evidence type="ECO:0000256" key="1">
    <source>
        <dbReference type="ARBA" id="ARBA00022441"/>
    </source>
</evidence>
<organism evidence="5">
    <name type="scientific">Selaginella moellendorffii</name>
    <name type="common">Spikemoss</name>
    <dbReference type="NCBI Taxonomy" id="88036"/>
    <lineage>
        <taxon>Eukaryota</taxon>
        <taxon>Viridiplantae</taxon>
        <taxon>Streptophyta</taxon>
        <taxon>Embryophyta</taxon>
        <taxon>Tracheophyta</taxon>
        <taxon>Lycopodiopsida</taxon>
        <taxon>Selaginellales</taxon>
        <taxon>Selaginellaceae</taxon>
        <taxon>Selaginella</taxon>
    </lineage>
</organism>
<dbReference type="InterPro" id="IPR006652">
    <property type="entry name" value="Kelch_1"/>
</dbReference>
<keyword evidence="1" id="KW-0880">Kelch repeat</keyword>
<evidence type="ECO:0000313" key="5">
    <source>
        <dbReference type="Proteomes" id="UP000001514"/>
    </source>
</evidence>
<name>D8SEV1_SELML</name>
<protein>
    <recommendedName>
        <fullName evidence="3">F-box domain-containing protein</fullName>
    </recommendedName>
</protein>
<dbReference type="PANTHER" id="PTHR46344:SF27">
    <property type="entry name" value="KELCH REPEAT SUPERFAMILY PROTEIN"/>
    <property type="match status" value="1"/>
</dbReference>
<dbReference type="Pfam" id="PF00646">
    <property type="entry name" value="F-box"/>
    <property type="match status" value="1"/>
</dbReference>
<feature type="non-terminal residue" evidence="4">
    <location>
        <position position="1"/>
    </location>
</feature>
<sequence length="367" mass="40339">LIPGLPHDVALQCLARVPRVEHCLLRAVCRSWRWIVETPDFVEQRRLLGCAEDWLYLHVGTSSGGKWQLVGGFSLWHALDPYRYKWHALPPIPYDESVTGGQVVLGATSVVMNGNLFVIGGAPFGKAAIRDVWVYNPLRNRWKRAAQMITPRFACLAATIKGKLYVIGGSGICHLTGYSLPCLEVYNPKTDSWSYKASARGIVTAHPCSPLKYIAVVDDKLCVIGPQSVTGRINAGMYDPESDSWLEIKPGLRSGWGKASTVMDGLLYTLDFGCYQQYVAEKDSWLPVKGKNADSLLEWDPRLVSAMAGSNGKLYMVGTMGPALIVVIAPVRGGKVNQNVCWHTMKLPNGVDFLGDLGHCSCQVITF</sequence>
<dbReference type="CDD" id="cd22152">
    <property type="entry name" value="F-box_AtAFR-like"/>
    <property type="match status" value="1"/>
</dbReference>
<dbReference type="PANTHER" id="PTHR46344">
    <property type="entry name" value="OS02G0202900 PROTEIN"/>
    <property type="match status" value="1"/>
</dbReference>
<dbReference type="SMART" id="SM00256">
    <property type="entry name" value="FBOX"/>
    <property type="match status" value="1"/>
</dbReference>
<keyword evidence="5" id="KW-1185">Reference proteome</keyword>
<proteinExistence type="predicted"/>
<evidence type="ECO:0000313" key="4">
    <source>
        <dbReference type="EMBL" id="EFJ17041.1"/>
    </source>
</evidence>
<dbReference type="EMBL" id="GL377616">
    <property type="protein sequence ID" value="EFJ17041.1"/>
    <property type="molecule type" value="Genomic_DNA"/>
</dbReference>
<evidence type="ECO:0000256" key="2">
    <source>
        <dbReference type="ARBA" id="ARBA00022737"/>
    </source>
</evidence>
<dbReference type="STRING" id="88036.D8SEV1"/>
<dbReference type="InterPro" id="IPR057499">
    <property type="entry name" value="Kelch_FKB95"/>
</dbReference>
<dbReference type="InterPro" id="IPR001810">
    <property type="entry name" value="F-box_dom"/>
</dbReference>
<dbReference type="SMART" id="SM00612">
    <property type="entry name" value="Kelch"/>
    <property type="match status" value="2"/>
</dbReference>
<dbReference type="Proteomes" id="UP000001514">
    <property type="component" value="Unassembled WGS sequence"/>
</dbReference>
<gene>
    <name evidence="4" type="ORF">SELMODRAFT_115581</name>
</gene>